<dbReference type="InterPro" id="IPR025427">
    <property type="entry name" value="DUF4160"/>
</dbReference>
<protein>
    <recommendedName>
        <fullName evidence="2">DUF4160 domain-containing protein</fullName>
    </recommendedName>
</protein>
<organism evidence="1">
    <name type="scientific">Candidatus Kentrum sp. LFY</name>
    <dbReference type="NCBI Taxonomy" id="2126342"/>
    <lineage>
        <taxon>Bacteria</taxon>
        <taxon>Pseudomonadati</taxon>
        <taxon>Pseudomonadota</taxon>
        <taxon>Gammaproteobacteria</taxon>
        <taxon>Candidatus Kentrum</taxon>
    </lineage>
</organism>
<evidence type="ECO:0000313" key="1">
    <source>
        <dbReference type="EMBL" id="VFJ91303.1"/>
    </source>
</evidence>
<dbReference type="EMBL" id="CAADFF010000025">
    <property type="protein sequence ID" value="VFJ91303.1"/>
    <property type="molecule type" value="Genomic_DNA"/>
</dbReference>
<gene>
    <name evidence="1" type="ORF">BECKLFY1418B_GA0070995_102512</name>
</gene>
<proteinExistence type="predicted"/>
<dbReference type="AlphaFoldDB" id="A0A450UFK6"/>
<evidence type="ECO:0008006" key="2">
    <source>
        <dbReference type="Google" id="ProtNLM"/>
    </source>
</evidence>
<dbReference type="Pfam" id="PF13711">
    <property type="entry name" value="DUF4160"/>
    <property type="match status" value="1"/>
</dbReference>
<accession>A0A450UFK6</accession>
<sequence length="92" mass="10330">MPTISMFYGILILMRFYDDGKHDLPHIHAEYAEHAEHKASIAIDDGAILSGALPVSKLKLVQAWIEIHKEDLLANWKLAVAGEPVFKIKPLQ</sequence>
<name>A0A450UFK6_9GAMM</name>
<reference evidence="1" key="1">
    <citation type="submission" date="2019-02" db="EMBL/GenBank/DDBJ databases">
        <authorList>
            <person name="Gruber-Vodicka R. H."/>
            <person name="Seah K. B. B."/>
        </authorList>
    </citation>
    <scope>NUCLEOTIDE SEQUENCE</scope>
    <source>
        <strain evidence="1">BECK_M7</strain>
    </source>
</reference>